<organism evidence="1 2">
    <name type="scientific">Candidatus Shapirobacteria bacterium GW2011_GWE2_38_30</name>
    <dbReference type="NCBI Taxonomy" id="1618490"/>
    <lineage>
        <taxon>Bacteria</taxon>
        <taxon>Candidatus Shapironibacteriota</taxon>
    </lineage>
</organism>
<protein>
    <submittedName>
        <fullName evidence="1">Uncharacterized protein</fullName>
    </submittedName>
</protein>
<dbReference type="STRING" id="1618490.US90_C0016G0010"/>
<proteinExistence type="predicted"/>
<sequence>MSHPFDNPNNLSEYLFALKQADFKLTLLPCIKRLNDTCTSLKPVSVESCLNCRPVTQSQDLIRRHAGYQALVNAPPGSLNLEK</sequence>
<evidence type="ECO:0000313" key="1">
    <source>
        <dbReference type="EMBL" id="KKQ69508.1"/>
    </source>
</evidence>
<accession>A0A0G0JPK8</accession>
<comment type="caution">
    <text evidence="1">The sequence shown here is derived from an EMBL/GenBank/DDBJ whole genome shotgun (WGS) entry which is preliminary data.</text>
</comment>
<dbReference type="Proteomes" id="UP000034406">
    <property type="component" value="Unassembled WGS sequence"/>
</dbReference>
<dbReference type="EMBL" id="LBUT01000016">
    <property type="protein sequence ID" value="KKQ69508.1"/>
    <property type="molecule type" value="Genomic_DNA"/>
</dbReference>
<name>A0A0G0JPK8_9BACT</name>
<dbReference type="AlphaFoldDB" id="A0A0G0JPK8"/>
<evidence type="ECO:0000313" key="2">
    <source>
        <dbReference type="Proteomes" id="UP000034406"/>
    </source>
</evidence>
<reference evidence="1 2" key="1">
    <citation type="journal article" date="2015" name="Nature">
        <title>rRNA introns, odd ribosomes, and small enigmatic genomes across a large radiation of phyla.</title>
        <authorList>
            <person name="Brown C.T."/>
            <person name="Hug L.A."/>
            <person name="Thomas B.C."/>
            <person name="Sharon I."/>
            <person name="Castelle C.J."/>
            <person name="Singh A."/>
            <person name="Wilkins M.J."/>
            <person name="Williams K.H."/>
            <person name="Banfield J.F."/>
        </authorList>
    </citation>
    <scope>NUCLEOTIDE SEQUENCE [LARGE SCALE GENOMIC DNA]</scope>
</reference>
<gene>
    <name evidence="1" type="ORF">US90_C0016G0010</name>
</gene>